<evidence type="ECO:0000313" key="3">
    <source>
        <dbReference type="Proteomes" id="UP000283269"/>
    </source>
</evidence>
<accession>A0A409X644</accession>
<feature type="compositionally biased region" description="Basic and acidic residues" evidence="1">
    <location>
        <begin position="45"/>
        <end position="62"/>
    </location>
</feature>
<organism evidence="2 3">
    <name type="scientific">Psilocybe cyanescens</name>
    <dbReference type="NCBI Taxonomy" id="93625"/>
    <lineage>
        <taxon>Eukaryota</taxon>
        <taxon>Fungi</taxon>
        <taxon>Dikarya</taxon>
        <taxon>Basidiomycota</taxon>
        <taxon>Agaricomycotina</taxon>
        <taxon>Agaricomycetes</taxon>
        <taxon>Agaricomycetidae</taxon>
        <taxon>Agaricales</taxon>
        <taxon>Agaricineae</taxon>
        <taxon>Strophariaceae</taxon>
        <taxon>Psilocybe</taxon>
    </lineage>
</organism>
<dbReference type="Proteomes" id="UP000283269">
    <property type="component" value="Unassembled WGS sequence"/>
</dbReference>
<protein>
    <submittedName>
        <fullName evidence="2">Uncharacterized protein</fullName>
    </submittedName>
</protein>
<gene>
    <name evidence="2" type="ORF">CVT25_005578</name>
</gene>
<dbReference type="AlphaFoldDB" id="A0A409X644"/>
<feature type="region of interest" description="Disordered" evidence="1">
    <location>
        <begin position="45"/>
        <end position="77"/>
    </location>
</feature>
<name>A0A409X644_PSICY</name>
<keyword evidence="3" id="KW-1185">Reference proteome</keyword>
<dbReference type="EMBL" id="NHYD01002531">
    <property type="protein sequence ID" value="PPQ86249.1"/>
    <property type="molecule type" value="Genomic_DNA"/>
</dbReference>
<evidence type="ECO:0000313" key="2">
    <source>
        <dbReference type="EMBL" id="PPQ86249.1"/>
    </source>
</evidence>
<dbReference type="InParanoid" id="A0A409X644"/>
<comment type="caution">
    <text evidence="2">The sequence shown here is derived from an EMBL/GenBank/DDBJ whole genome shotgun (WGS) entry which is preliminary data.</text>
</comment>
<proteinExistence type="predicted"/>
<sequence length="77" mass="8185">MFVWLVEPDDAGESNEAGMEPGAGGCRLLNGFLDVDSLTNGWIGRRTEDADPAEKEGLEKRPVVVPEIPPESASSTA</sequence>
<reference evidence="2 3" key="1">
    <citation type="journal article" date="2018" name="Evol. Lett.">
        <title>Horizontal gene cluster transfer increased hallucinogenic mushroom diversity.</title>
        <authorList>
            <person name="Reynolds H.T."/>
            <person name="Vijayakumar V."/>
            <person name="Gluck-Thaler E."/>
            <person name="Korotkin H.B."/>
            <person name="Matheny P.B."/>
            <person name="Slot J.C."/>
        </authorList>
    </citation>
    <scope>NUCLEOTIDE SEQUENCE [LARGE SCALE GENOMIC DNA]</scope>
    <source>
        <strain evidence="2 3">2631</strain>
    </source>
</reference>
<evidence type="ECO:0000256" key="1">
    <source>
        <dbReference type="SAM" id="MobiDB-lite"/>
    </source>
</evidence>